<reference evidence="2 3" key="1">
    <citation type="journal article" date="2018" name="Evol. Lett.">
        <title>Horizontal gene cluster transfer increased hallucinogenic mushroom diversity.</title>
        <authorList>
            <person name="Reynolds H.T."/>
            <person name="Vijayakumar V."/>
            <person name="Gluck-Thaler E."/>
            <person name="Korotkin H.B."/>
            <person name="Matheny P.B."/>
            <person name="Slot J.C."/>
        </authorList>
    </citation>
    <scope>NUCLEOTIDE SEQUENCE [LARGE SCALE GENOMIC DNA]</scope>
    <source>
        <strain evidence="2 3">2629</strain>
    </source>
</reference>
<organism evidence="2 3">
    <name type="scientific">Panaeolus cyanescens</name>
    <dbReference type="NCBI Taxonomy" id="181874"/>
    <lineage>
        <taxon>Eukaryota</taxon>
        <taxon>Fungi</taxon>
        <taxon>Dikarya</taxon>
        <taxon>Basidiomycota</taxon>
        <taxon>Agaricomycotina</taxon>
        <taxon>Agaricomycetes</taxon>
        <taxon>Agaricomycetidae</taxon>
        <taxon>Agaricales</taxon>
        <taxon>Agaricineae</taxon>
        <taxon>Galeropsidaceae</taxon>
        <taxon>Panaeolus</taxon>
    </lineage>
</organism>
<feature type="compositionally biased region" description="Basic residues" evidence="1">
    <location>
        <begin position="258"/>
        <end position="267"/>
    </location>
</feature>
<protein>
    <submittedName>
        <fullName evidence="2">Uncharacterized protein</fullName>
    </submittedName>
</protein>
<feature type="compositionally biased region" description="Polar residues" evidence="1">
    <location>
        <begin position="157"/>
        <end position="186"/>
    </location>
</feature>
<evidence type="ECO:0000313" key="3">
    <source>
        <dbReference type="Proteomes" id="UP000284842"/>
    </source>
</evidence>
<sequence>MALTSSSPLLSARELIPMDYSIEQPDSSAHPSLSWSFSPPDRSTSPSNIREEDLRLLDPTYCPMHFSQTSSTAQVHIDSSGELHDPDFWYFPPIRRDGVLTPIEEEKENPTSDDDDEYAWYLSHPQRRVSRPGRASRSISSAIGLGLGLDSIPADTKPNSRPLSIATTSSHARTNSNGSDDLPGSATNYYSSDMSASCTSLESGETALTESSMGLGVDIGIAGIHEAWLSSTSSTALTDEGSAPPTAVDKTGDATRTVKVKSIRRFLPRSQSHHDRTDSVASESSLAPTYSSGDVAIGQHASSEPLPTSISKSKRSSVWIPVKDGPNQNNGSLSRPRRNRPFSFLSFFSTPLPQ</sequence>
<feature type="compositionally biased region" description="Polar residues" evidence="1">
    <location>
        <begin position="279"/>
        <end position="292"/>
    </location>
</feature>
<feature type="region of interest" description="Disordered" evidence="1">
    <location>
        <begin position="151"/>
        <end position="186"/>
    </location>
</feature>
<feature type="compositionally biased region" description="Polar residues" evidence="1">
    <location>
        <begin position="24"/>
        <end position="48"/>
    </location>
</feature>
<dbReference type="Proteomes" id="UP000284842">
    <property type="component" value="Unassembled WGS sequence"/>
</dbReference>
<dbReference type="EMBL" id="NHTK01005929">
    <property type="protein sequence ID" value="PPQ71073.1"/>
    <property type="molecule type" value="Genomic_DNA"/>
</dbReference>
<dbReference type="InParanoid" id="A0A409VXX4"/>
<comment type="caution">
    <text evidence="2">The sequence shown here is derived from an EMBL/GenBank/DDBJ whole genome shotgun (WGS) entry which is preliminary data.</text>
</comment>
<accession>A0A409VXX4</accession>
<feature type="compositionally biased region" description="Polar residues" evidence="1">
    <location>
        <begin position="300"/>
        <end position="311"/>
    </location>
</feature>
<feature type="region of interest" description="Disordered" evidence="1">
    <location>
        <begin position="21"/>
        <end position="50"/>
    </location>
</feature>
<dbReference type="OrthoDB" id="3021720at2759"/>
<evidence type="ECO:0000256" key="1">
    <source>
        <dbReference type="SAM" id="MobiDB-lite"/>
    </source>
</evidence>
<evidence type="ECO:0000313" key="2">
    <source>
        <dbReference type="EMBL" id="PPQ71073.1"/>
    </source>
</evidence>
<dbReference type="AlphaFoldDB" id="A0A409VXX4"/>
<proteinExistence type="predicted"/>
<feature type="region of interest" description="Disordered" evidence="1">
    <location>
        <begin position="235"/>
        <end position="339"/>
    </location>
</feature>
<gene>
    <name evidence="2" type="ORF">CVT24_009874</name>
</gene>
<keyword evidence="3" id="KW-1185">Reference proteome</keyword>
<name>A0A409VXX4_9AGAR</name>